<feature type="non-terminal residue" evidence="9">
    <location>
        <position position="166"/>
    </location>
</feature>
<dbReference type="AlphaFoldDB" id="T1AL30"/>
<feature type="transmembrane region" description="Helical" evidence="8">
    <location>
        <begin position="106"/>
        <end position="127"/>
    </location>
</feature>
<evidence type="ECO:0000256" key="2">
    <source>
        <dbReference type="ARBA" id="ARBA00009773"/>
    </source>
</evidence>
<evidence type="ECO:0000313" key="9">
    <source>
        <dbReference type="EMBL" id="EQD42760.1"/>
    </source>
</evidence>
<evidence type="ECO:0000256" key="7">
    <source>
        <dbReference type="ARBA" id="ARBA00023136"/>
    </source>
</evidence>
<keyword evidence="7 8" id="KW-0472">Membrane</keyword>
<name>T1AL30_9ZZZZ</name>
<accession>T1AL30</accession>
<comment type="subcellular location">
    <subcellularLocation>
        <location evidence="1">Cell membrane</location>
        <topology evidence="1">Multi-pass membrane protein</topology>
    </subcellularLocation>
</comment>
<feature type="non-terminal residue" evidence="9">
    <location>
        <position position="1"/>
    </location>
</feature>
<reference evidence="9" key="2">
    <citation type="journal article" date="2014" name="ISME J.">
        <title>Microbial stratification in low pH oxic and suboxic macroscopic growths along an acid mine drainage.</title>
        <authorList>
            <person name="Mendez-Garcia C."/>
            <person name="Mesa V."/>
            <person name="Sprenger R.R."/>
            <person name="Richter M."/>
            <person name="Diez M.S."/>
            <person name="Solano J."/>
            <person name="Bargiela R."/>
            <person name="Golyshina O.V."/>
            <person name="Manteca A."/>
            <person name="Ramos J.L."/>
            <person name="Gallego J.R."/>
            <person name="Llorente I."/>
            <person name="Martins Dos Santos V.A."/>
            <person name="Jensen O.N."/>
            <person name="Pelaez A.I."/>
            <person name="Sanchez J."/>
            <person name="Ferrer M."/>
        </authorList>
    </citation>
    <scope>NUCLEOTIDE SEQUENCE</scope>
</reference>
<dbReference type="GO" id="GO:0005886">
    <property type="term" value="C:plasma membrane"/>
    <property type="evidence" value="ECO:0007669"/>
    <property type="project" value="UniProtKB-SubCell"/>
</dbReference>
<dbReference type="PANTHER" id="PTHR21716">
    <property type="entry name" value="TRANSMEMBRANE PROTEIN"/>
    <property type="match status" value="1"/>
</dbReference>
<dbReference type="InterPro" id="IPR002549">
    <property type="entry name" value="AI-2E-like"/>
</dbReference>
<reference evidence="9" key="1">
    <citation type="submission" date="2013-08" db="EMBL/GenBank/DDBJ databases">
        <authorList>
            <person name="Mendez C."/>
            <person name="Richter M."/>
            <person name="Ferrer M."/>
            <person name="Sanchez J."/>
        </authorList>
    </citation>
    <scope>NUCLEOTIDE SEQUENCE</scope>
</reference>
<keyword evidence="3" id="KW-0813">Transport</keyword>
<dbReference type="Pfam" id="PF01594">
    <property type="entry name" value="AI-2E_transport"/>
    <property type="match status" value="1"/>
</dbReference>
<keyword evidence="5 8" id="KW-0812">Transmembrane</keyword>
<protein>
    <submittedName>
        <fullName evidence="9">Protein belonging to Uncharacterized protein family UPF0118</fullName>
    </submittedName>
</protein>
<evidence type="ECO:0000256" key="6">
    <source>
        <dbReference type="ARBA" id="ARBA00022989"/>
    </source>
</evidence>
<keyword evidence="6 8" id="KW-1133">Transmembrane helix</keyword>
<keyword evidence="4" id="KW-1003">Cell membrane</keyword>
<evidence type="ECO:0000256" key="4">
    <source>
        <dbReference type="ARBA" id="ARBA00022475"/>
    </source>
</evidence>
<feature type="transmembrane region" description="Helical" evidence="8">
    <location>
        <begin position="43"/>
        <end position="65"/>
    </location>
</feature>
<comment type="caution">
    <text evidence="9">The sequence shown here is derived from an EMBL/GenBank/DDBJ whole genome shotgun (WGS) entry which is preliminary data.</text>
</comment>
<feature type="transmembrane region" description="Helical" evidence="8">
    <location>
        <begin position="133"/>
        <end position="157"/>
    </location>
</feature>
<evidence type="ECO:0000256" key="3">
    <source>
        <dbReference type="ARBA" id="ARBA00022448"/>
    </source>
</evidence>
<comment type="similarity">
    <text evidence="2">Belongs to the autoinducer-2 exporter (AI-2E) (TC 2.A.86) family.</text>
</comment>
<evidence type="ECO:0000256" key="8">
    <source>
        <dbReference type="SAM" id="Phobius"/>
    </source>
</evidence>
<gene>
    <name evidence="9" type="ORF">B1A_15803</name>
</gene>
<sequence length="166" mass="17737">TLGHYDRIITRGTFPAPYRQAAAALLEGIESRVVGGLQGVVRALLNAAPSLLSLFIAPWIAYFLVRDARRIRHAVFSLVPTRWHEELREWLWRADGVLAGFLRGQLIVAAVVGLLAFSVMTAFGLGYGVLVGLLAALTDAVPLVGPFIGAMPAVLVASTQSMTTAA</sequence>
<evidence type="ECO:0000256" key="1">
    <source>
        <dbReference type="ARBA" id="ARBA00004651"/>
    </source>
</evidence>
<dbReference type="PANTHER" id="PTHR21716:SF53">
    <property type="entry name" value="PERMEASE PERM-RELATED"/>
    <property type="match status" value="1"/>
</dbReference>
<evidence type="ECO:0000256" key="5">
    <source>
        <dbReference type="ARBA" id="ARBA00022692"/>
    </source>
</evidence>
<dbReference type="GO" id="GO:0055085">
    <property type="term" value="P:transmembrane transport"/>
    <property type="evidence" value="ECO:0007669"/>
    <property type="project" value="TreeGrafter"/>
</dbReference>
<dbReference type="EMBL" id="AUZX01011602">
    <property type="protein sequence ID" value="EQD42760.1"/>
    <property type="molecule type" value="Genomic_DNA"/>
</dbReference>
<proteinExistence type="inferred from homology"/>
<organism evidence="9">
    <name type="scientific">mine drainage metagenome</name>
    <dbReference type="NCBI Taxonomy" id="410659"/>
    <lineage>
        <taxon>unclassified sequences</taxon>
        <taxon>metagenomes</taxon>
        <taxon>ecological metagenomes</taxon>
    </lineage>
</organism>